<protein>
    <submittedName>
        <fullName evidence="2">Transposase</fullName>
    </submittedName>
</protein>
<dbReference type="GO" id="GO:0006313">
    <property type="term" value="P:DNA transposition"/>
    <property type="evidence" value="ECO:0007669"/>
    <property type="project" value="InterPro"/>
</dbReference>
<dbReference type="SMART" id="SM01321">
    <property type="entry name" value="Y1_Tnp"/>
    <property type="match status" value="1"/>
</dbReference>
<dbReference type="Gene3D" id="3.30.70.1290">
    <property type="entry name" value="Transposase IS200-like"/>
    <property type="match status" value="1"/>
</dbReference>
<evidence type="ECO:0000313" key="2">
    <source>
        <dbReference type="EMBL" id="KKW35338.1"/>
    </source>
</evidence>
<name>A0A0G1XVV8_9BACT</name>
<proteinExistence type="predicted"/>
<dbReference type="AlphaFoldDB" id="A0A0G1XVV8"/>
<dbReference type="InterPro" id="IPR002686">
    <property type="entry name" value="Transposase_17"/>
</dbReference>
<dbReference type="GO" id="GO:0003677">
    <property type="term" value="F:DNA binding"/>
    <property type="evidence" value="ECO:0007669"/>
    <property type="project" value="InterPro"/>
</dbReference>
<evidence type="ECO:0000259" key="1">
    <source>
        <dbReference type="SMART" id="SM01321"/>
    </source>
</evidence>
<dbReference type="PANTHER" id="PTHR34322">
    <property type="entry name" value="TRANSPOSASE, Y1_TNP DOMAIN-CONTAINING"/>
    <property type="match status" value="1"/>
</dbReference>
<dbReference type="InterPro" id="IPR036515">
    <property type="entry name" value="Transposase_17_sf"/>
</dbReference>
<accession>A0A0G1XVV8</accession>
<comment type="caution">
    <text evidence="2">The sequence shown here is derived from an EMBL/GenBank/DDBJ whole genome shotgun (WGS) entry which is preliminary data.</text>
</comment>
<reference evidence="2 3" key="1">
    <citation type="journal article" date="2015" name="Nature">
        <title>rRNA introns, odd ribosomes, and small enigmatic genomes across a large radiation of phyla.</title>
        <authorList>
            <person name="Brown C.T."/>
            <person name="Hug L.A."/>
            <person name="Thomas B.C."/>
            <person name="Sharon I."/>
            <person name="Castelle C.J."/>
            <person name="Singh A."/>
            <person name="Wilkins M.J."/>
            <person name="Williams K.H."/>
            <person name="Banfield J.F."/>
        </authorList>
    </citation>
    <scope>NUCLEOTIDE SEQUENCE [LARGE SCALE GENOMIC DNA]</scope>
</reference>
<dbReference type="GO" id="GO:0004803">
    <property type="term" value="F:transposase activity"/>
    <property type="evidence" value="ECO:0007669"/>
    <property type="project" value="InterPro"/>
</dbReference>
<dbReference type="EMBL" id="LCRO01000010">
    <property type="protein sequence ID" value="KKW35338.1"/>
    <property type="molecule type" value="Genomic_DNA"/>
</dbReference>
<dbReference type="Pfam" id="PF01797">
    <property type="entry name" value="Y1_Tnp"/>
    <property type="match status" value="1"/>
</dbReference>
<organism evidence="2 3">
    <name type="scientific">Candidatus Adlerbacteria bacterium GW2011_GWA1_54_10</name>
    <dbReference type="NCBI Taxonomy" id="1618605"/>
    <lineage>
        <taxon>Bacteria</taxon>
        <taxon>Candidatus Adleribacteriota</taxon>
    </lineage>
</organism>
<sequence>MAFRNSFVPEGFYHLYNRGTDKRNIFSRPVDYERFLALLYLSNGTKPIRIDNFSKYCEQGETLLSYALEQDRGKSLVDICVYCLMPNHFHLLVTEKDEGGVSKFMQKLTTGYTMYFNKRYERNGTLFQGVFKSSLADNDRYLKYLLSYIHLNPVKLIDPKWKEDGIADKKAAKKFLRNYPYSSYLDYCGRKREESALIVPFALPQYFPTVKEFETEILEWLSATSM</sequence>
<evidence type="ECO:0000313" key="3">
    <source>
        <dbReference type="Proteomes" id="UP000034740"/>
    </source>
</evidence>
<dbReference type="Proteomes" id="UP000034740">
    <property type="component" value="Unassembled WGS sequence"/>
</dbReference>
<dbReference type="PANTHER" id="PTHR34322:SF2">
    <property type="entry name" value="TRANSPOSASE IS200-LIKE DOMAIN-CONTAINING PROTEIN"/>
    <property type="match status" value="1"/>
</dbReference>
<dbReference type="SUPFAM" id="SSF143422">
    <property type="entry name" value="Transposase IS200-like"/>
    <property type="match status" value="1"/>
</dbReference>
<feature type="domain" description="Transposase IS200-like" evidence="1">
    <location>
        <begin position="8"/>
        <end position="152"/>
    </location>
</feature>
<gene>
    <name evidence="2" type="ORF">UY83_C0010G0006</name>
</gene>